<dbReference type="InterPro" id="IPR054765">
    <property type="entry name" value="SLBB_dom"/>
</dbReference>
<keyword evidence="13" id="KW-0998">Cell outer membrane</keyword>
<dbReference type="Pfam" id="PF02563">
    <property type="entry name" value="Poly_export"/>
    <property type="match status" value="1"/>
</dbReference>
<evidence type="ECO:0000256" key="11">
    <source>
        <dbReference type="ARBA" id="ARBA00023136"/>
    </source>
</evidence>
<dbReference type="GO" id="GO:0009279">
    <property type="term" value="C:cell outer membrane"/>
    <property type="evidence" value="ECO:0007669"/>
    <property type="project" value="UniProtKB-SubCell"/>
</dbReference>
<evidence type="ECO:0000256" key="13">
    <source>
        <dbReference type="ARBA" id="ARBA00023237"/>
    </source>
</evidence>
<evidence type="ECO:0000313" key="18">
    <source>
        <dbReference type="Proteomes" id="UP000317238"/>
    </source>
</evidence>
<dbReference type="EMBL" id="SJPL01000001">
    <property type="protein sequence ID" value="TWT70076.1"/>
    <property type="molecule type" value="Genomic_DNA"/>
</dbReference>
<dbReference type="Pfam" id="PF22461">
    <property type="entry name" value="SLBB_2"/>
    <property type="match status" value="1"/>
</dbReference>
<evidence type="ECO:0000256" key="3">
    <source>
        <dbReference type="ARBA" id="ARBA00022448"/>
    </source>
</evidence>
<keyword evidence="5" id="KW-0762">Sugar transport</keyword>
<sequence length="394" mass="42652">MILSILMATTLCAQSSTPWTPPEAGSAAIQNRPCANGGGGACGIQPGSGCPNCMMGVDCQNCCGSESRWQDMRPVQFAPYGPGGYAGPPRTAHLAQYRLRPGDQVRLLYLVTRRQGGGSYRLTPGDEVLIESLQDPDLVRGTLDRGLQVQPDGTLTLRLLGEVQAAGLTVRQLREQLEELYTEYYEEPSIDVTPVRTNTLAEDIRSAVAGQGGFNQQNLDLVVMPDGNLRLPGLGAVCVQGFTLSQLKREINLRYSRIVVGLEVEPILTGQAPHVVHVLGQVANPSRIQIDTPTTVLGMIAAAGGHLPGGNMRQVVIFRRAQDWRLISTMLDLRGAVLGKRPTPADEIWVQDGDVIIVPEKPIQVFDNWVQQVFTDGLYGIIPVDLVTDAIINN</sequence>
<evidence type="ECO:0000256" key="5">
    <source>
        <dbReference type="ARBA" id="ARBA00022597"/>
    </source>
</evidence>
<evidence type="ECO:0000256" key="9">
    <source>
        <dbReference type="ARBA" id="ARBA00023065"/>
    </source>
</evidence>
<gene>
    <name evidence="17" type="ORF">Pan14r_23740</name>
</gene>
<name>A0A5C5Y2V2_9PLAN</name>
<dbReference type="AlphaFoldDB" id="A0A5C5Y2V2"/>
<keyword evidence="8" id="KW-0625">Polysaccharide transport</keyword>
<protein>
    <submittedName>
        <fullName evidence="17">Polysaccharide biosynthesis/export protein</fullName>
    </submittedName>
</protein>
<comment type="caution">
    <text evidence="17">The sequence shown here is derived from an EMBL/GenBank/DDBJ whole genome shotgun (WGS) entry which is preliminary data.</text>
</comment>
<keyword evidence="14" id="KW-0449">Lipoprotein</keyword>
<keyword evidence="10" id="KW-0626">Porin</keyword>
<evidence type="ECO:0000259" key="16">
    <source>
        <dbReference type="Pfam" id="PF22461"/>
    </source>
</evidence>
<keyword evidence="18" id="KW-1185">Reference proteome</keyword>
<proteinExistence type="inferred from homology"/>
<keyword evidence="6" id="KW-0812">Transmembrane</keyword>
<comment type="similarity">
    <text evidence="2">Belongs to the BexD/CtrA/VexA family.</text>
</comment>
<dbReference type="PANTHER" id="PTHR33619">
    <property type="entry name" value="POLYSACCHARIDE EXPORT PROTEIN GFCE-RELATED"/>
    <property type="match status" value="1"/>
</dbReference>
<evidence type="ECO:0000256" key="8">
    <source>
        <dbReference type="ARBA" id="ARBA00023047"/>
    </source>
</evidence>
<dbReference type="InterPro" id="IPR049712">
    <property type="entry name" value="Poly_export"/>
</dbReference>
<keyword evidence="4" id="KW-1134">Transmembrane beta strand</keyword>
<keyword evidence="3" id="KW-0813">Transport</keyword>
<dbReference type="GO" id="GO:0006811">
    <property type="term" value="P:monoatomic ion transport"/>
    <property type="evidence" value="ECO:0007669"/>
    <property type="project" value="UniProtKB-KW"/>
</dbReference>
<keyword evidence="9" id="KW-0406">Ion transport</keyword>
<dbReference type="InterPro" id="IPR003715">
    <property type="entry name" value="Poly_export_N"/>
</dbReference>
<evidence type="ECO:0000256" key="7">
    <source>
        <dbReference type="ARBA" id="ARBA00022729"/>
    </source>
</evidence>
<keyword evidence="11" id="KW-0472">Membrane</keyword>
<dbReference type="GO" id="GO:0015288">
    <property type="term" value="F:porin activity"/>
    <property type="evidence" value="ECO:0007669"/>
    <property type="project" value="UniProtKB-KW"/>
</dbReference>
<evidence type="ECO:0000256" key="10">
    <source>
        <dbReference type="ARBA" id="ARBA00023114"/>
    </source>
</evidence>
<evidence type="ECO:0000256" key="6">
    <source>
        <dbReference type="ARBA" id="ARBA00022692"/>
    </source>
</evidence>
<evidence type="ECO:0000259" key="15">
    <source>
        <dbReference type="Pfam" id="PF02563"/>
    </source>
</evidence>
<evidence type="ECO:0000256" key="1">
    <source>
        <dbReference type="ARBA" id="ARBA00004571"/>
    </source>
</evidence>
<feature type="domain" description="Polysaccharide export protein N-terminal" evidence="15">
    <location>
        <begin position="118"/>
        <end position="193"/>
    </location>
</feature>
<dbReference type="GO" id="GO:0015159">
    <property type="term" value="F:polysaccharide transmembrane transporter activity"/>
    <property type="evidence" value="ECO:0007669"/>
    <property type="project" value="InterPro"/>
</dbReference>
<dbReference type="GO" id="GO:0046930">
    <property type="term" value="C:pore complex"/>
    <property type="evidence" value="ECO:0007669"/>
    <property type="project" value="UniProtKB-KW"/>
</dbReference>
<evidence type="ECO:0000256" key="4">
    <source>
        <dbReference type="ARBA" id="ARBA00022452"/>
    </source>
</evidence>
<evidence type="ECO:0000256" key="12">
    <source>
        <dbReference type="ARBA" id="ARBA00023139"/>
    </source>
</evidence>
<dbReference type="Proteomes" id="UP000317238">
    <property type="component" value="Unassembled WGS sequence"/>
</dbReference>
<dbReference type="PANTHER" id="PTHR33619:SF3">
    <property type="entry name" value="POLYSACCHARIDE EXPORT PROTEIN GFCE-RELATED"/>
    <property type="match status" value="1"/>
</dbReference>
<accession>A0A5C5Y2V2</accession>
<keyword evidence="7" id="KW-0732">Signal</keyword>
<feature type="domain" description="SLBB" evidence="16">
    <location>
        <begin position="276"/>
        <end position="358"/>
    </location>
</feature>
<dbReference type="Gene3D" id="3.10.560.10">
    <property type="entry name" value="Outer membrane lipoprotein wza domain like"/>
    <property type="match status" value="1"/>
</dbReference>
<evidence type="ECO:0000256" key="14">
    <source>
        <dbReference type="ARBA" id="ARBA00023288"/>
    </source>
</evidence>
<keyword evidence="12" id="KW-0564">Palmitate</keyword>
<dbReference type="Gene3D" id="3.30.1950.10">
    <property type="entry name" value="wza like domain"/>
    <property type="match status" value="2"/>
</dbReference>
<evidence type="ECO:0000256" key="2">
    <source>
        <dbReference type="ARBA" id="ARBA00009450"/>
    </source>
</evidence>
<reference evidence="17 18" key="1">
    <citation type="submission" date="2019-02" db="EMBL/GenBank/DDBJ databases">
        <title>Deep-cultivation of Planctomycetes and their phenomic and genomic characterization uncovers novel biology.</title>
        <authorList>
            <person name="Wiegand S."/>
            <person name="Jogler M."/>
            <person name="Boedeker C."/>
            <person name="Pinto D."/>
            <person name="Vollmers J."/>
            <person name="Rivas-Marin E."/>
            <person name="Kohn T."/>
            <person name="Peeters S.H."/>
            <person name="Heuer A."/>
            <person name="Rast P."/>
            <person name="Oberbeckmann S."/>
            <person name="Bunk B."/>
            <person name="Jeske O."/>
            <person name="Meyerdierks A."/>
            <person name="Storesund J.E."/>
            <person name="Kallscheuer N."/>
            <person name="Luecker S."/>
            <person name="Lage O.M."/>
            <person name="Pohl T."/>
            <person name="Merkel B.J."/>
            <person name="Hornburger P."/>
            <person name="Mueller R.-W."/>
            <person name="Bruemmer F."/>
            <person name="Labrenz M."/>
            <person name="Spormann A.M."/>
            <person name="Op Den Camp H."/>
            <person name="Overmann J."/>
            <person name="Amann R."/>
            <person name="Jetten M.S.M."/>
            <person name="Mascher T."/>
            <person name="Medema M.H."/>
            <person name="Devos D.P."/>
            <person name="Kaster A.-K."/>
            <person name="Ovreas L."/>
            <person name="Rohde M."/>
            <person name="Galperin M.Y."/>
            <person name="Jogler C."/>
        </authorList>
    </citation>
    <scope>NUCLEOTIDE SEQUENCE [LARGE SCALE GENOMIC DNA]</scope>
    <source>
        <strain evidence="17 18">Pan14r</strain>
    </source>
</reference>
<evidence type="ECO:0000313" key="17">
    <source>
        <dbReference type="EMBL" id="TWT70076.1"/>
    </source>
</evidence>
<comment type="subcellular location">
    <subcellularLocation>
        <location evidence="1">Cell outer membrane</location>
        <topology evidence="1">Multi-pass membrane protein</topology>
    </subcellularLocation>
</comment>
<organism evidence="17 18">
    <name type="scientific">Crateriforma conspicua</name>
    <dbReference type="NCBI Taxonomy" id="2527996"/>
    <lineage>
        <taxon>Bacteria</taxon>
        <taxon>Pseudomonadati</taxon>
        <taxon>Planctomycetota</taxon>
        <taxon>Planctomycetia</taxon>
        <taxon>Planctomycetales</taxon>
        <taxon>Planctomycetaceae</taxon>
        <taxon>Crateriforma</taxon>
    </lineage>
</organism>